<proteinExistence type="predicted"/>
<sequence length="99" mass="11648">MNYEEMNIKTLQSLCLKRKLSFTNKPKKDLVAMLIESDKSNNDSFTLISSSDYSKLSKEEIIEMREKRFGVKVNKSLLTENSKLDDRKKRFSSKEDFEK</sequence>
<evidence type="ECO:0000313" key="2">
    <source>
        <dbReference type="Proteomes" id="UP000282876"/>
    </source>
</evidence>
<organism evidence="1 2">
    <name type="scientific">Tubulinosema ratisbonensis</name>
    <dbReference type="NCBI Taxonomy" id="291195"/>
    <lineage>
        <taxon>Eukaryota</taxon>
        <taxon>Fungi</taxon>
        <taxon>Fungi incertae sedis</taxon>
        <taxon>Microsporidia</taxon>
        <taxon>Tubulinosematoidea</taxon>
        <taxon>Tubulinosematidae</taxon>
        <taxon>Tubulinosema</taxon>
    </lineage>
</organism>
<name>A0A437AQJ4_9MICR</name>
<dbReference type="OrthoDB" id="445357at2759"/>
<dbReference type="Proteomes" id="UP000282876">
    <property type="component" value="Unassembled WGS sequence"/>
</dbReference>
<dbReference type="EMBL" id="RCSS01000057">
    <property type="protein sequence ID" value="RVD93283.1"/>
    <property type="molecule type" value="Genomic_DNA"/>
</dbReference>
<dbReference type="Gene3D" id="1.10.720.30">
    <property type="entry name" value="SAP domain"/>
    <property type="match status" value="1"/>
</dbReference>
<gene>
    <name evidence="1" type="ORF">TUBRATIS_001900</name>
</gene>
<dbReference type="VEuPathDB" id="MicrosporidiaDB:TUBRATIS_001900"/>
<dbReference type="AlphaFoldDB" id="A0A437AQJ4"/>
<accession>A0A437AQJ4</accession>
<reference evidence="1 2" key="1">
    <citation type="submission" date="2018-10" db="EMBL/GenBank/DDBJ databases">
        <title>Draft genome sequence of the microsporidian Tubulinosema ratisbonensis.</title>
        <authorList>
            <person name="Polonais V."/>
            <person name="Peyretaillade E."/>
            <person name="Niehus S."/>
            <person name="Wawrzyniak I."/>
            <person name="Franchet A."/>
            <person name="Gaspin C."/>
            <person name="Reichstadt M."/>
            <person name="Belser C."/>
            <person name="Labadie K."/>
            <person name="Delbac F."/>
            <person name="Ferrandon D."/>
        </authorList>
    </citation>
    <scope>NUCLEOTIDE SEQUENCE [LARGE SCALE GENOMIC DNA]</scope>
    <source>
        <strain evidence="1 2">Franzen</strain>
    </source>
</reference>
<comment type="caution">
    <text evidence="1">The sequence shown here is derived from an EMBL/GenBank/DDBJ whole genome shotgun (WGS) entry which is preliminary data.</text>
</comment>
<dbReference type="InterPro" id="IPR036361">
    <property type="entry name" value="SAP_dom_sf"/>
</dbReference>
<evidence type="ECO:0000313" key="1">
    <source>
        <dbReference type="EMBL" id="RVD93283.1"/>
    </source>
</evidence>
<keyword evidence="2" id="KW-1185">Reference proteome</keyword>
<protein>
    <submittedName>
        <fullName evidence="1">Uncharacterized protein</fullName>
    </submittedName>
</protein>